<evidence type="ECO:0008006" key="3">
    <source>
        <dbReference type="Google" id="ProtNLM"/>
    </source>
</evidence>
<feature type="compositionally biased region" description="Low complexity" evidence="1">
    <location>
        <begin position="386"/>
        <end position="397"/>
    </location>
</feature>
<proteinExistence type="predicted"/>
<feature type="compositionally biased region" description="Polar residues" evidence="1">
    <location>
        <begin position="602"/>
        <end position="613"/>
    </location>
</feature>
<evidence type="ECO:0000313" key="2">
    <source>
        <dbReference type="EMBL" id="CCC51101.1"/>
    </source>
</evidence>
<dbReference type="AlphaFoldDB" id="G0U5F1"/>
<gene>
    <name evidence="2" type="ORF">TVY486_1001540</name>
</gene>
<evidence type="ECO:0000256" key="1">
    <source>
        <dbReference type="SAM" id="MobiDB-lite"/>
    </source>
</evidence>
<feature type="region of interest" description="Disordered" evidence="1">
    <location>
        <begin position="67"/>
        <end position="102"/>
    </location>
</feature>
<feature type="compositionally biased region" description="Low complexity" evidence="1">
    <location>
        <begin position="495"/>
        <end position="511"/>
    </location>
</feature>
<accession>G0U5F1</accession>
<dbReference type="PANTHER" id="PTHR37035:SF4">
    <property type="entry name" value="C3H1-TYPE DOMAIN-CONTAINING PROTEIN"/>
    <property type="match status" value="1"/>
</dbReference>
<dbReference type="VEuPathDB" id="TriTrypDB:TvY486_1001540"/>
<feature type="compositionally biased region" description="Basic residues" evidence="1">
    <location>
        <begin position="579"/>
        <end position="598"/>
    </location>
</feature>
<feature type="region of interest" description="Disordered" evidence="1">
    <location>
        <begin position="242"/>
        <end position="289"/>
    </location>
</feature>
<dbReference type="EMBL" id="HE573026">
    <property type="protein sequence ID" value="CCC51101.1"/>
    <property type="molecule type" value="Genomic_DNA"/>
</dbReference>
<dbReference type="PANTHER" id="PTHR37035">
    <property type="entry name" value="C3H1-TYPE DOMAIN-CONTAINING PROTEIN-RELATED"/>
    <property type="match status" value="1"/>
</dbReference>
<feature type="compositionally biased region" description="Polar residues" evidence="1">
    <location>
        <begin position="438"/>
        <end position="449"/>
    </location>
</feature>
<protein>
    <recommendedName>
        <fullName evidence="3">C3H1-type domain-containing protein</fullName>
    </recommendedName>
</protein>
<feature type="compositionally biased region" description="Basic and acidic residues" evidence="1">
    <location>
        <begin position="253"/>
        <end position="289"/>
    </location>
</feature>
<feature type="region of interest" description="Disordered" evidence="1">
    <location>
        <begin position="480"/>
        <end position="511"/>
    </location>
</feature>
<reference evidence="2" key="1">
    <citation type="journal article" date="2012" name="Proc. Natl. Acad. Sci. U.S.A.">
        <title>Antigenic diversity is generated by distinct evolutionary mechanisms in African trypanosome species.</title>
        <authorList>
            <person name="Jackson A.P."/>
            <person name="Berry A."/>
            <person name="Aslett M."/>
            <person name="Allison H.C."/>
            <person name="Burton P."/>
            <person name="Vavrova-Anderson J."/>
            <person name="Brown R."/>
            <person name="Browne H."/>
            <person name="Corton N."/>
            <person name="Hauser H."/>
            <person name="Gamble J."/>
            <person name="Gilderthorp R."/>
            <person name="Marcello L."/>
            <person name="McQuillan J."/>
            <person name="Otto T.D."/>
            <person name="Quail M.A."/>
            <person name="Sanders M.J."/>
            <person name="van Tonder A."/>
            <person name="Ginger M.L."/>
            <person name="Field M.C."/>
            <person name="Barry J.D."/>
            <person name="Hertz-Fowler C."/>
            <person name="Berriman M."/>
        </authorList>
    </citation>
    <scope>NUCLEOTIDE SEQUENCE</scope>
    <source>
        <strain evidence="2">Y486</strain>
    </source>
</reference>
<feature type="region of interest" description="Disordered" evidence="1">
    <location>
        <begin position="386"/>
        <end position="407"/>
    </location>
</feature>
<organism evidence="2">
    <name type="scientific">Trypanosoma vivax (strain Y486)</name>
    <dbReference type="NCBI Taxonomy" id="1055687"/>
    <lineage>
        <taxon>Eukaryota</taxon>
        <taxon>Discoba</taxon>
        <taxon>Euglenozoa</taxon>
        <taxon>Kinetoplastea</taxon>
        <taxon>Metakinetoplastina</taxon>
        <taxon>Trypanosomatida</taxon>
        <taxon>Trypanosomatidae</taxon>
        <taxon>Trypanosoma</taxon>
        <taxon>Duttonella</taxon>
    </lineage>
</organism>
<feature type="region of interest" description="Disordered" evidence="1">
    <location>
        <begin position="438"/>
        <end position="461"/>
    </location>
</feature>
<sequence length="613" mass="65856">MSMSDSADAKLMLPPSLGFDSSGDLCAPPACRSMQRSSGYSVSGASVSPIGAPGTVLDSSITGVAPPSYRTPAWESGTEDHSRGGNSHSDPEAMASGGNSTQDGERWIWVLDPLTRKLRVPLSKLVQTQATATTGTVPSLCISFLEGRCRHHWCRQAHVQPSAIMQLRHDALHAPTCCRVHDDPHDTSLLTNTYKYIRIVNGAGNECSVLDSCNDQKDLIPTDRVAQTVGLLRFITHYVSPPKGKGHQGAANDKNDSQSEGVRETREDVGKSPNIDEDRCCANDSGGESRDDVLDLPAKLICRLHLAHRCRYLEDCNNIHICREYELRLQPPPQMVAALSAITPATRIATVCERRYTVTMLSDGEVTDGTFRMICDQQRQSVLPLSSQSQQSCSGPRQKSESVSSLEAGAPPFVLESAVQPNDNSNANNRNCVFTTRSEGARSHANSPTLGAIPHGAPIPVSHNTPQQVARVLRIYDVRPRGGQGNASTVRGADNTSSCSNNNNNGSSNGTNTACSTPYLGASRVGVTGGSTHGSKSGRDGKRNSGSSVGAGSPKHGSRGVGQQHHDHSQRYHGQQQQHHYHNHHHHHHQSSHSKSGKHTAFTGSPVMTSTQQ</sequence>
<dbReference type="InterPro" id="IPR053125">
    <property type="entry name" value="RNA-bd_mRNA_stabilization_reg"/>
</dbReference>
<feature type="region of interest" description="Disordered" evidence="1">
    <location>
        <begin position="526"/>
        <end position="613"/>
    </location>
</feature>
<name>G0U5F1_TRYVY</name>